<organism evidence="1 2">
    <name type="scientific">Paramecium sonneborni</name>
    <dbReference type="NCBI Taxonomy" id="65129"/>
    <lineage>
        <taxon>Eukaryota</taxon>
        <taxon>Sar</taxon>
        <taxon>Alveolata</taxon>
        <taxon>Ciliophora</taxon>
        <taxon>Intramacronucleata</taxon>
        <taxon>Oligohymenophorea</taxon>
        <taxon>Peniculida</taxon>
        <taxon>Parameciidae</taxon>
        <taxon>Paramecium</taxon>
    </lineage>
</organism>
<keyword evidence="2" id="KW-1185">Reference proteome</keyword>
<protein>
    <submittedName>
        <fullName evidence="1">Uncharacterized protein</fullName>
    </submittedName>
</protein>
<dbReference type="EMBL" id="CAJJDN010000085">
    <property type="protein sequence ID" value="CAD8105983.1"/>
    <property type="molecule type" value="Genomic_DNA"/>
</dbReference>
<comment type="caution">
    <text evidence="1">The sequence shown here is derived from an EMBL/GenBank/DDBJ whole genome shotgun (WGS) entry which is preliminary data.</text>
</comment>
<sequence>MQYLQISEEYNYFDNDSQSFYRKPYQESENQTCISTKQIHSYNKVQYAEEKEPFFQDIKGVKSFQQNTFFEQKKNSIKSIDKKSKIYKPGETKNIPKNVLVGLMKFIETILEKKQIENYYEFVDDLDWKNLKDIPKSQLTKNTLISFLSTKIGRLFGKQYFGQCHWASNFLKQNKTKTSLYYKHNLQYYRMSASQQQEYIEEEEIQDYSQNGFDQFL</sequence>
<gene>
    <name evidence="1" type="ORF">PSON_ATCC_30995.1.T0850216</name>
</gene>
<evidence type="ECO:0000313" key="2">
    <source>
        <dbReference type="Proteomes" id="UP000692954"/>
    </source>
</evidence>
<accession>A0A8S1PTM0</accession>
<dbReference type="Proteomes" id="UP000692954">
    <property type="component" value="Unassembled WGS sequence"/>
</dbReference>
<name>A0A8S1PTM0_9CILI</name>
<proteinExistence type="predicted"/>
<evidence type="ECO:0000313" key="1">
    <source>
        <dbReference type="EMBL" id="CAD8105983.1"/>
    </source>
</evidence>
<dbReference type="AlphaFoldDB" id="A0A8S1PTM0"/>
<reference evidence="1" key="1">
    <citation type="submission" date="2021-01" db="EMBL/GenBank/DDBJ databases">
        <authorList>
            <consortium name="Genoscope - CEA"/>
            <person name="William W."/>
        </authorList>
    </citation>
    <scope>NUCLEOTIDE SEQUENCE</scope>
</reference>